<comment type="caution">
    <text evidence="3">The sequence shown here is derived from an EMBL/GenBank/DDBJ whole genome shotgun (WGS) entry which is preliminary data.</text>
</comment>
<name>A0A1Y2BPL7_9FUNG</name>
<feature type="region of interest" description="Disordered" evidence="1">
    <location>
        <begin position="1"/>
        <end position="22"/>
    </location>
</feature>
<evidence type="ECO:0000256" key="1">
    <source>
        <dbReference type="SAM" id="MobiDB-lite"/>
    </source>
</evidence>
<evidence type="ECO:0000313" key="3">
    <source>
        <dbReference type="EMBL" id="ORY36694.1"/>
    </source>
</evidence>
<sequence>MDSRFASLSKNPRFLKPKKKDSKVSIDKRFSAIFNESNKEEGSGVKTAKTDKYGRKLKQSTASDLKRFYKLDEDVQEDVQEDVDDQEEVVKGASGDKVEKVEKGDDDWQDDQDELDDEDKAEQARRLIRGEGLVESSDEEEEADDDVEVEMIADEDEDEVEEEVLGPISKRFACVNMDWDNLKARDLYKVFDAFRPKQGVLKSVSIYKSEFGKERLEKEAREGPPKEIFGATLSAREEQQSMFGEEEGKDFDDEKLRKYQLDRLKYYYAVTVCDSPATANAIFTAVDGTEFEKSANVFNLQFIPDEMEFTDEPVDHATSVEGTYTPGNFSTAALQHSKAQLTWDLDDPDRVRVTRKKFTKEQLQDMDFKAYLASDTEEDSDDEEELKERMKKYKSLVSAPDDDEEGGASDGEVMGNMEITFTPGLSESAAAKMKKLSKEKEVCAHFLERFLYGTFEYSFVFCWDIL</sequence>
<evidence type="ECO:0000259" key="2">
    <source>
        <dbReference type="Pfam" id="PF25121"/>
    </source>
</evidence>
<proteinExistence type="predicted"/>
<feature type="domain" description="ESF1 RRM" evidence="2">
    <location>
        <begin position="170"/>
        <end position="318"/>
    </location>
</feature>
<feature type="region of interest" description="Disordered" evidence="1">
    <location>
        <begin position="396"/>
        <end position="415"/>
    </location>
</feature>
<dbReference type="GO" id="GO:0032040">
    <property type="term" value="C:small-subunit processome"/>
    <property type="evidence" value="ECO:0007669"/>
    <property type="project" value="EnsemblFungi"/>
</dbReference>
<feature type="compositionally biased region" description="Polar residues" evidence="1">
    <location>
        <begin position="1"/>
        <end position="10"/>
    </location>
</feature>
<accession>A0A1Y2BPL7</accession>
<dbReference type="STRING" id="329046.A0A1Y2BPL7"/>
<feature type="compositionally biased region" description="Basic and acidic residues" evidence="1">
    <location>
        <begin position="88"/>
        <end position="103"/>
    </location>
</feature>
<feature type="compositionally biased region" description="Acidic residues" evidence="1">
    <location>
        <begin position="77"/>
        <end position="87"/>
    </location>
</feature>
<evidence type="ECO:0000313" key="4">
    <source>
        <dbReference type="Proteomes" id="UP000193642"/>
    </source>
</evidence>
<keyword evidence="4" id="KW-1185">Reference proteome</keyword>
<dbReference type="GO" id="GO:0006364">
    <property type="term" value="P:rRNA processing"/>
    <property type="evidence" value="ECO:0007669"/>
    <property type="project" value="EnsemblFungi"/>
</dbReference>
<dbReference type="Proteomes" id="UP000193642">
    <property type="component" value="Unassembled WGS sequence"/>
</dbReference>
<reference evidence="3 4" key="1">
    <citation type="submission" date="2016-07" db="EMBL/GenBank/DDBJ databases">
        <title>Pervasive Adenine N6-methylation of Active Genes in Fungi.</title>
        <authorList>
            <consortium name="DOE Joint Genome Institute"/>
            <person name="Mondo S.J."/>
            <person name="Dannebaum R.O."/>
            <person name="Kuo R.C."/>
            <person name="Labutti K."/>
            <person name="Haridas S."/>
            <person name="Kuo A."/>
            <person name="Salamov A."/>
            <person name="Ahrendt S.R."/>
            <person name="Lipzen A."/>
            <person name="Sullivan W."/>
            <person name="Andreopoulos W.B."/>
            <person name="Clum A."/>
            <person name="Lindquist E."/>
            <person name="Daum C."/>
            <person name="Ramamoorthy G.K."/>
            <person name="Gryganskyi A."/>
            <person name="Culley D."/>
            <person name="Magnuson J.K."/>
            <person name="James T.Y."/>
            <person name="O'Malley M.A."/>
            <person name="Stajich J.E."/>
            <person name="Spatafora J.W."/>
            <person name="Visel A."/>
            <person name="Grigoriev I.V."/>
        </authorList>
    </citation>
    <scope>NUCLEOTIDE SEQUENCE [LARGE SCALE GENOMIC DNA]</scope>
    <source>
        <strain evidence="3 4">JEL800</strain>
    </source>
</reference>
<dbReference type="Pfam" id="PF25121">
    <property type="entry name" value="RRM_ESF1"/>
    <property type="match status" value="1"/>
</dbReference>
<dbReference type="PANTHER" id="PTHR12202">
    <property type="entry name" value="ESF1 HOMOLOG"/>
    <property type="match status" value="1"/>
</dbReference>
<feature type="compositionally biased region" description="Acidic residues" evidence="1">
    <location>
        <begin position="104"/>
        <end position="120"/>
    </location>
</feature>
<feature type="region of interest" description="Disordered" evidence="1">
    <location>
        <begin position="77"/>
        <end position="121"/>
    </location>
</feature>
<dbReference type="PANTHER" id="PTHR12202:SF0">
    <property type="entry name" value="ESF1 HOMOLOG"/>
    <property type="match status" value="1"/>
</dbReference>
<gene>
    <name evidence="3" type="ORF">BCR33DRAFT_475218</name>
</gene>
<dbReference type="EMBL" id="MCGO01000054">
    <property type="protein sequence ID" value="ORY36694.1"/>
    <property type="molecule type" value="Genomic_DNA"/>
</dbReference>
<dbReference type="OrthoDB" id="431825at2759"/>
<dbReference type="InterPro" id="IPR056750">
    <property type="entry name" value="RRM_ESF1"/>
</dbReference>
<dbReference type="AlphaFoldDB" id="A0A1Y2BPL7"/>
<dbReference type="GO" id="GO:0003723">
    <property type="term" value="F:RNA binding"/>
    <property type="evidence" value="ECO:0007669"/>
    <property type="project" value="EnsemblFungi"/>
</dbReference>
<protein>
    <recommendedName>
        <fullName evidence="2">ESF1 RRM domain-containing protein</fullName>
    </recommendedName>
</protein>
<dbReference type="InterPro" id="IPR039754">
    <property type="entry name" value="Esf1"/>
</dbReference>
<organism evidence="3 4">
    <name type="scientific">Rhizoclosmatium globosum</name>
    <dbReference type="NCBI Taxonomy" id="329046"/>
    <lineage>
        <taxon>Eukaryota</taxon>
        <taxon>Fungi</taxon>
        <taxon>Fungi incertae sedis</taxon>
        <taxon>Chytridiomycota</taxon>
        <taxon>Chytridiomycota incertae sedis</taxon>
        <taxon>Chytridiomycetes</taxon>
        <taxon>Chytridiales</taxon>
        <taxon>Chytriomycetaceae</taxon>
        <taxon>Rhizoclosmatium</taxon>
    </lineage>
</organism>